<dbReference type="RefSeq" id="WP_274152505.1">
    <property type="nucleotide sequence ID" value="NZ_CP117812.1"/>
</dbReference>
<dbReference type="PROSITE" id="PS51194">
    <property type="entry name" value="HELICASE_CTER"/>
    <property type="match status" value="1"/>
</dbReference>
<accession>A0ABY7VUI7</accession>
<dbReference type="InterPro" id="IPR000330">
    <property type="entry name" value="SNF2_N"/>
</dbReference>
<dbReference type="PANTHER" id="PTHR10799">
    <property type="entry name" value="SNF2/RAD54 HELICASE FAMILY"/>
    <property type="match status" value="1"/>
</dbReference>
<protein>
    <submittedName>
        <fullName evidence="4">SNF2-related protein</fullName>
    </submittedName>
</protein>
<name>A0ABY7VUI7_9BACT</name>
<feature type="domain" description="Helicase ATP-binding" evidence="2">
    <location>
        <begin position="868"/>
        <end position="1024"/>
    </location>
</feature>
<dbReference type="SUPFAM" id="SSF52540">
    <property type="entry name" value="P-loop containing nucleoside triphosphate hydrolases"/>
    <property type="match status" value="2"/>
</dbReference>
<dbReference type="InterPro" id="IPR049730">
    <property type="entry name" value="SNF2/RAD54-like_C"/>
</dbReference>
<dbReference type="EMBL" id="CP117812">
    <property type="protein sequence ID" value="WDE97860.1"/>
    <property type="molecule type" value="Genomic_DNA"/>
</dbReference>
<dbReference type="InterPro" id="IPR001650">
    <property type="entry name" value="Helicase_C-like"/>
</dbReference>
<keyword evidence="1" id="KW-0378">Hydrolase</keyword>
<reference evidence="4 5" key="1">
    <citation type="submission" date="2023-02" db="EMBL/GenBank/DDBJ databases">
        <title>Genome sequence of Lentisphaera profundi SAORIC-696.</title>
        <authorList>
            <person name="Kim e."/>
            <person name="Cho J.-C."/>
            <person name="Choi A."/>
            <person name="Kang I."/>
        </authorList>
    </citation>
    <scope>NUCLEOTIDE SEQUENCE [LARGE SCALE GENOMIC DNA]</scope>
    <source>
        <strain evidence="4 5">SAORIC-696</strain>
    </source>
</reference>
<dbReference type="InterPro" id="IPR014001">
    <property type="entry name" value="Helicase_ATP-bd"/>
</dbReference>
<evidence type="ECO:0000259" key="3">
    <source>
        <dbReference type="PROSITE" id="PS51194"/>
    </source>
</evidence>
<dbReference type="InterPro" id="IPR038718">
    <property type="entry name" value="SNF2-like_sf"/>
</dbReference>
<dbReference type="Gene3D" id="3.40.50.10810">
    <property type="entry name" value="Tandem AAA-ATPase domain"/>
    <property type="match status" value="1"/>
</dbReference>
<feature type="domain" description="Helicase C-terminal" evidence="3">
    <location>
        <begin position="1143"/>
        <end position="1304"/>
    </location>
</feature>
<proteinExistence type="predicted"/>
<dbReference type="SMART" id="SM00490">
    <property type="entry name" value="HELICc"/>
    <property type="match status" value="1"/>
</dbReference>
<evidence type="ECO:0000313" key="5">
    <source>
        <dbReference type="Proteomes" id="UP001214250"/>
    </source>
</evidence>
<evidence type="ECO:0000259" key="2">
    <source>
        <dbReference type="PROSITE" id="PS51192"/>
    </source>
</evidence>
<evidence type="ECO:0000313" key="4">
    <source>
        <dbReference type="EMBL" id="WDE97860.1"/>
    </source>
</evidence>
<dbReference type="Pfam" id="PF00176">
    <property type="entry name" value="SNF2-rel_dom"/>
    <property type="match status" value="1"/>
</dbReference>
<evidence type="ECO:0000256" key="1">
    <source>
        <dbReference type="ARBA" id="ARBA00022801"/>
    </source>
</evidence>
<dbReference type="Gene3D" id="3.40.50.300">
    <property type="entry name" value="P-loop containing nucleotide triphosphate hydrolases"/>
    <property type="match status" value="1"/>
</dbReference>
<dbReference type="SMART" id="SM00487">
    <property type="entry name" value="DEXDc"/>
    <property type="match status" value="1"/>
</dbReference>
<dbReference type="Pfam" id="PF00271">
    <property type="entry name" value="Helicase_C"/>
    <property type="match status" value="1"/>
</dbReference>
<dbReference type="Proteomes" id="UP001214250">
    <property type="component" value="Chromosome 2"/>
</dbReference>
<dbReference type="PROSITE" id="PS51192">
    <property type="entry name" value="HELICASE_ATP_BIND_1"/>
    <property type="match status" value="1"/>
</dbReference>
<organism evidence="4 5">
    <name type="scientific">Lentisphaera profundi</name>
    <dbReference type="NCBI Taxonomy" id="1658616"/>
    <lineage>
        <taxon>Bacteria</taxon>
        <taxon>Pseudomonadati</taxon>
        <taxon>Lentisphaerota</taxon>
        <taxon>Lentisphaeria</taxon>
        <taxon>Lentisphaerales</taxon>
        <taxon>Lentisphaeraceae</taxon>
        <taxon>Lentisphaera</taxon>
    </lineage>
</organism>
<dbReference type="InterPro" id="IPR027417">
    <property type="entry name" value="P-loop_NTPase"/>
</dbReference>
<dbReference type="CDD" id="cd18012">
    <property type="entry name" value="DEXQc_arch_SWI2_SNF2"/>
    <property type="match status" value="1"/>
</dbReference>
<sequence>MKTSGEKWLVYKMSLTQLQVYIIKLFAMAPQYFTPFHIAKILRDTQIDFSCVLGTDLIKDEIKLLRELEIDVFSFSNNFSSLFQKEVLMEMLEEKSLEDFYLTCIGPHLGSIRAWDIAEKRLYLRYFYLSGQPSKEMRRGVNFYSKTLIKPQCEGFDYTAKINPGLLKDFWYEMMADDFFTGHLPRDYSEEFKSWIARDVDLQNVYLMAKYLHENEFHQLRDLVSCWEQACAADLAKALDCFFKGDYREASRGLSRLAKEKLDKWSYFPSYLDEIYLRCLALSGARGDRKILESRQMKNSQKQALLHLNEYRETAQFPPSREVMLRGVELNYYKALRLFMEKRKLVGSDEDFCWAAALNDRDNRLLYREWLSLFQLAGFRINENELASLEAQLPFPSFVSFLEIKEAWESGLDFIEKFFSPEEQSRLIWRFTLNEAGWDLRPFEQKQGKSGWLKGKQISFDKVQNKTYLSELDKQILAKVVYQTGSYVEWSGNEVLELVAKHPLLYDLYDLDAQVSLEVEEGGICLDESDDFFILDLPDEYKSNVILKRTDAYKYKYYRFPECFEELQQYVTHEGLKIPKSQGSRIRGLLPRVSQYMPVMSNWRDENTNAGQLMESFCDIRVIAEPMVEDEGINFRLRVPVFGSGTPEFTPGEGAVVIWKDGKQCLRDVDQERLNLKNIMTMIPDLPDLEEDGFLSIYDQQQSLDFLMALHEKEIEIFWPKKSWSVKQLTGRMSVKIEKDSDWFKLSGEAEFDGQAMHFAELFENLSKDGAYVKLSDERFVKLSSQLKDQIQILKANLGEYNGALGFSRLGQSEIAQAINTMPDVVLPQHWDVDLRNLRKIFKHDVPLPEGLNAELRTYQLEGFQWLSRMAAWGAGACLADDMGLGKTMQALGVLLARAKSGPSLVVAPTSVCSNWEEEITRFAPQLKSRIYESSLNASIIEGLGDFDILLCSYTMLQRDLDKLKDVQWNGLVLDEAQAIKNPMSGRSKAARALSAKFKIATTGTPVENHPGEIWALFDFLNPGYLGNQRSFGKEVNSGGMTHAMGGLGDRLRRRVQPFILRRMKKDVLKDLPERTDVNLRIKMGDEEQAIYNGLRARAAERLGKRGRDGQDKFFILEEITRLRQAACSPGLLDKQFKANSAKVNRLLALVEEIKASGNRALVFSQFTSFLDIVQKALDQESCEYLRLDGSTPAKKRQGLVNDFQQGDVPIFLISLKAGGFGLNLTAANYVIHMDPWWNPAVEDQATDRVHRIGQDKAVTVYRLISEGSIEEKILDLHGSKREFADFLLGGQDTASKMSADELLRLLK</sequence>
<keyword evidence="5" id="KW-1185">Reference proteome</keyword>
<gene>
    <name evidence="4" type="ORF">PQO03_18710</name>
</gene>
<dbReference type="CDD" id="cd18793">
    <property type="entry name" value="SF2_C_SNF"/>
    <property type="match status" value="1"/>
</dbReference>